<name>A0AAD5JMV8_9FUNG</name>
<proteinExistence type="predicted"/>
<dbReference type="Proteomes" id="UP001209540">
    <property type="component" value="Unassembled WGS sequence"/>
</dbReference>
<protein>
    <submittedName>
        <fullName evidence="2">Uncharacterized protein</fullName>
    </submittedName>
</protein>
<dbReference type="AlphaFoldDB" id="A0AAD5JMV8"/>
<comment type="caution">
    <text evidence="2">The sequence shown here is derived from an EMBL/GenBank/DDBJ whole genome shotgun (WGS) entry which is preliminary data.</text>
</comment>
<reference evidence="2" key="2">
    <citation type="submission" date="2023-02" db="EMBL/GenBank/DDBJ databases">
        <authorList>
            <consortium name="DOE Joint Genome Institute"/>
            <person name="Mondo S.J."/>
            <person name="Chang Y."/>
            <person name="Wang Y."/>
            <person name="Ahrendt S."/>
            <person name="Andreopoulos W."/>
            <person name="Barry K."/>
            <person name="Beard J."/>
            <person name="Benny G.L."/>
            <person name="Blankenship S."/>
            <person name="Bonito G."/>
            <person name="Cuomo C."/>
            <person name="Desiro A."/>
            <person name="Gervers K.A."/>
            <person name="Hundley H."/>
            <person name="Kuo A."/>
            <person name="LaButti K."/>
            <person name="Lang B.F."/>
            <person name="Lipzen A."/>
            <person name="O'Donnell K."/>
            <person name="Pangilinan J."/>
            <person name="Reynolds N."/>
            <person name="Sandor L."/>
            <person name="Smith M.W."/>
            <person name="Tsang A."/>
            <person name="Grigoriev I.V."/>
            <person name="Stajich J.E."/>
            <person name="Spatafora J.W."/>
        </authorList>
    </citation>
    <scope>NUCLEOTIDE SEQUENCE</scope>
    <source>
        <strain evidence="2">RSA 2281</strain>
    </source>
</reference>
<feature type="coiled-coil region" evidence="1">
    <location>
        <begin position="2"/>
        <end position="29"/>
    </location>
</feature>
<keyword evidence="3" id="KW-1185">Reference proteome</keyword>
<sequence length="471" mass="52973">MNNALNQSLDLLTNRLLQARAQQRRMKRNADKKRELLLNSGNVLEYELKDAFSMETMPQKKKIRILPPPGLFPLIKPLVDTSVTMKNDPNFLASTMQDNNNISSSITNKSKNEQECCLTSSSCFLIHSCTGWTRGTFQDRVWIRLIAENSSNTMPLHHVHLVLSPNSLLPKIIVRNTQSIVTPGQTVELYAAFTMTDDLFYSQLEHTLKVAIQYSIKKSQQKDDNEETTIATSLSDDCEIKWAISKSSNRLGDNNHNNTKEDTIDSDNNHKCNWIQTLISNPTKLDQALSIFYPSNARITLGIIHQDIQKICKLLDLQPCSIIAKEEQESNNLVFHSDNEDLMIVISPSIEPSSSSAHNNMDENNNRCFNVYGLTDRIVAQHVTQLIQHTTDLIQSIKYAPPKICSSNDLKNLIISLQDQMDYITTATMTSNDQQQQQQDYAGLVASRENTAILLTNLLEVNSSSGSGSGK</sequence>
<dbReference type="EMBL" id="JAIXMP010000047">
    <property type="protein sequence ID" value="KAI9246213.1"/>
    <property type="molecule type" value="Genomic_DNA"/>
</dbReference>
<reference evidence="2" key="1">
    <citation type="journal article" date="2022" name="IScience">
        <title>Evolution of zygomycete secretomes and the origins of terrestrial fungal ecologies.</title>
        <authorList>
            <person name="Chang Y."/>
            <person name="Wang Y."/>
            <person name="Mondo S."/>
            <person name="Ahrendt S."/>
            <person name="Andreopoulos W."/>
            <person name="Barry K."/>
            <person name="Beard J."/>
            <person name="Benny G.L."/>
            <person name="Blankenship S."/>
            <person name="Bonito G."/>
            <person name="Cuomo C."/>
            <person name="Desiro A."/>
            <person name="Gervers K.A."/>
            <person name="Hundley H."/>
            <person name="Kuo A."/>
            <person name="LaButti K."/>
            <person name="Lang B.F."/>
            <person name="Lipzen A."/>
            <person name="O'Donnell K."/>
            <person name="Pangilinan J."/>
            <person name="Reynolds N."/>
            <person name="Sandor L."/>
            <person name="Smith M.E."/>
            <person name="Tsang A."/>
            <person name="Grigoriev I.V."/>
            <person name="Stajich J.E."/>
            <person name="Spatafora J.W."/>
        </authorList>
    </citation>
    <scope>NUCLEOTIDE SEQUENCE</scope>
    <source>
        <strain evidence="2">RSA 2281</strain>
    </source>
</reference>
<evidence type="ECO:0000256" key="1">
    <source>
        <dbReference type="SAM" id="Coils"/>
    </source>
</evidence>
<gene>
    <name evidence="2" type="ORF">BDA99DRAFT_527124</name>
</gene>
<evidence type="ECO:0000313" key="3">
    <source>
        <dbReference type="Proteomes" id="UP001209540"/>
    </source>
</evidence>
<evidence type="ECO:0000313" key="2">
    <source>
        <dbReference type="EMBL" id="KAI9246213.1"/>
    </source>
</evidence>
<keyword evidence="1" id="KW-0175">Coiled coil</keyword>
<organism evidence="2 3">
    <name type="scientific">Phascolomyces articulosus</name>
    <dbReference type="NCBI Taxonomy" id="60185"/>
    <lineage>
        <taxon>Eukaryota</taxon>
        <taxon>Fungi</taxon>
        <taxon>Fungi incertae sedis</taxon>
        <taxon>Mucoromycota</taxon>
        <taxon>Mucoromycotina</taxon>
        <taxon>Mucoromycetes</taxon>
        <taxon>Mucorales</taxon>
        <taxon>Lichtheimiaceae</taxon>
        <taxon>Phascolomyces</taxon>
    </lineage>
</organism>
<accession>A0AAD5JMV8</accession>